<gene>
    <name evidence="1" type="ORF">D271_02344</name>
</gene>
<keyword evidence="2" id="KW-1185">Reference proteome</keyword>
<name>M5J768_9LACO</name>
<evidence type="ECO:0000313" key="2">
    <source>
        <dbReference type="Proteomes" id="UP000011912"/>
    </source>
</evidence>
<dbReference type="STRING" id="1227363.D271_02344"/>
<sequence>MTPDQLIYDYLFELSLDAGYTTYDHLPLESENAPYPFVVIGAVQTIPTTTKNAVYGQITVNIDVWGNAESRFEVSKIMNDIFVQAMQPVRIQGYSIRLRIDRSDNQIIQDMSVPNTILNHGMLTLIFNIN</sequence>
<dbReference type="RefSeq" id="WP_009552313.1">
    <property type="nucleotide sequence ID" value="NZ_ANAG01000007.1"/>
</dbReference>
<dbReference type="AlphaFoldDB" id="M5J768"/>
<reference evidence="1 2" key="1">
    <citation type="journal article" date="2013" name="Genome Announc.">
        <title>Genome Sequence of Lactobacillus saerimneri 30a (Formerly Lactobacillus sp. Strain 30a), a Reference Lactic Acid Bacterium Strain Producing Biogenic Amines.</title>
        <authorList>
            <person name="Romano A."/>
            <person name="Trip H."/>
            <person name="Campbell-Sills H."/>
            <person name="Bouchez O."/>
            <person name="Sherman D."/>
            <person name="Lolkema J.S."/>
            <person name="Lucas P.M."/>
        </authorList>
    </citation>
    <scope>NUCLEOTIDE SEQUENCE [LARGE SCALE GENOMIC DNA]</scope>
    <source>
        <strain evidence="1 2">30a</strain>
    </source>
</reference>
<evidence type="ECO:0000313" key="1">
    <source>
        <dbReference type="EMBL" id="EKW99382.1"/>
    </source>
</evidence>
<dbReference type="EMBL" id="ANAG01000007">
    <property type="protein sequence ID" value="EKW99382.1"/>
    <property type="molecule type" value="Genomic_DNA"/>
</dbReference>
<protein>
    <recommendedName>
        <fullName evidence="3">DUF3168 domain-containing protein</fullName>
    </recommendedName>
</protein>
<evidence type="ECO:0008006" key="3">
    <source>
        <dbReference type="Google" id="ProtNLM"/>
    </source>
</evidence>
<dbReference type="Gene3D" id="3.30.2000.30">
    <property type="match status" value="1"/>
</dbReference>
<organism evidence="1 2">
    <name type="scientific">Ligilactobacillus saerimneri 30a</name>
    <dbReference type="NCBI Taxonomy" id="1227363"/>
    <lineage>
        <taxon>Bacteria</taxon>
        <taxon>Bacillati</taxon>
        <taxon>Bacillota</taxon>
        <taxon>Bacilli</taxon>
        <taxon>Lactobacillales</taxon>
        <taxon>Lactobacillaceae</taxon>
        <taxon>Ligilactobacillus</taxon>
    </lineage>
</organism>
<comment type="caution">
    <text evidence="1">The sequence shown here is derived from an EMBL/GenBank/DDBJ whole genome shotgun (WGS) entry which is preliminary data.</text>
</comment>
<dbReference type="Proteomes" id="UP000011912">
    <property type="component" value="Unassembled WGS sequence"/>
</dbReference>
<proteinExistence type="predicted"/>
<dbReference type="InterPro" id="IPR053745">
    <property type="entry name" value="Viral_Tail_Comp_sf"/>
</dbReference>
<accession>M5J768</accession>